<name>A0ACC2HJ13_DALPE</name>
<evidence type="ECO:0000313" key="2">
    <source>
        <dbReference type="Proteomes" id="UP001157502"/>
    </source>
</evidence>
<accession>A0ACC2HJ13</accession>
<gene>
    <name evidence="1" type="ORF">DPEC_G00002590</name>
</gene>
<reference evidence="1" key="1">
    <citation type="submission" date="2021-05" db="EMBL/GenBank/DDBJ databases">
        <authorList>
            <person name="Pan Q."/>
            <person name="Jouanno E."/>
            <person name="Zahm M."/>
            <person name="Klopp C."/>
            <person name="Cabau C."/>
            <person name="Louis A."/>
            <person name="Berthelot C."/>
            <person name="Parey E."/>
            <person name="Roest Crollius H."/>
            <person name="Montfort J."/>
            <person name="Robinson-Rechavi M."/>
            <person name="Bouchez O."/>
            <person name="Lampietro C."/>
            <person name="Lopez Roques C."/>
            <person name="Donnadieu C."/>
            <person name="Postlethwait J."/>
            <person name="Bobe J."/>
            <person name="Dillon D."/>
            <person name="Chandos A."/>
            <person name="von Hippel F."/>
            <person name="Guiguen Y."/>
        </authorList>
    </citation>
    <scope>NUCLEOTIDE SEQUENCE</scope>
    <source>
        <strain evidence="1">YG-Jan2019</strain>
    </source>
</reference>
<protein>
    <submittedName>
        <fullName evidence="1">Uncharacterized protein</fullName>
    </submittedName>
</protein>
<sequence>MRRPASDPSNAILLEAIERLGKKQDDFMEKLLEVEKSVASNSVLISDLTLRIDAVEKYSENTAVKSGKMDSQLSSLVAENKRLRDKVDELDAYKRRWNLRISGVLEEEGENVKMIILDIFRQVSPGLADVLQSSIDVAHRLGPKLGYTRPCTIIVQFLSRSHRDHIWADARRSEVLKQKKIRISENLTQTTKEARNKLWPLVEKARKEGRRAGFRGPNAVVDGKRISADDV</sequence>
<dbReference type="Proteomes" id="UP001157502">
    <property type="component" value="Chromosome 1"/>
</dbReference>
<evidence type="ECO:0000313" key="1">
    <source>
        <dbReference type="EMBL" id="KAJ8016001.1"/>
    </source>
</evidence>
<dbReference type="EMBL" id="CM055728">
    <property type="protein sequence ID" value="KAJ8016001.1"/>
    <property type="molecule type" value="Genomic_DNA"/>
</dbReference>
<proteinExistence type="predicted"/>
<keyword evidence="2" id="KW-1185">Reference proteome</keyword>
<organism evidence="1 2">
    <name type="scientific">Dallia pectoralis</name>
    <name type="common">Alaska blackfish</name>
    <dbReference type="NCBI Taxonomy" id="75939"/>
    <lineage>
        <taxon>Eukaryota</taxon>
        <taxon>Metazoa</taxon>
        <taxon>Chordata</taxon>
        <taxon>Craniata</taxon>
        <taxon>Vertebrata</taxon>
        <taxon>Euteleostomi</taxon>
        <taxon>Actinopterygii</taxon>
        <taxon>Neopterygii</taxon>
        <taxon>Teleostei</taxon>
        <taxon>Protacanthopterygii</taxon>
        <taxon>Esociformes</taxon>
        <taxon>Umbridae</taxon>
        <taxon>Dallia</taxon>
    </lineage>
</organism>
<comment type="caution">
    <text evidence="1">The sequence shown here is derived from an EMBL/GenBank/DDBJ whole genome shotgun (WGS) entry which is preliminary data.</text>
</comment>